<sequence length="81" mass="9097">MDRDKFRASNVVMVQGVLVVISIEMIRTHFELPYVERLPEGYPNTFLLDVASLDHRIGSRQQDGVDPGGYDTEILSSDGDD</sequence>
<evidence type="ECO:0000313" key="2">
    <source>
        <dbReference type="EMBL" id="KAK2655533.1"/>
    </source>
</evidence>
<dbReference type="Proteomes" id="UP001280121">
    <property type="component" value="Unassembled WGS sequence"/>
</dbReference>
<protein>
    <submittedName>
        <fullName evidence="2">Uncharacterized protein</fullName>
    </submittedName>
</protein>
<dbReference type="EMBL" id="JANJYI010000003">
    <property type="protein sequence ID" value="KAK2655533.1"/>
    <property type="molecule type" value="Genomic_DNA"/>
</dbReference>
<dbReference type="AlphaFoldDB" id="A0AAD9XA21"/>
<comment type="caution">
    <text evidence="2">The sequence shown here is derived from an EMBL/GenBank/DDBJ whole genome shotgun (WGS) entry which is preliminary data.</text>
</comment>
<keyword evidence="3" id="KW-1185">Reference proteome</keyword>
<proteinExistence type="predicted"/>
<organism evidence="2 3">
    <name type="scientific">Dipteronia dyeriana</name>
    <dbReference type="NCBI Taxonomy" id="168575"/>
    <lineage>
        <taxon>Eukaryota</taxon>
        <taxon>Viridiplantae</taxon>
        <taxon>Streptophyta</taxon>
        <taxon>Embryophyta</taxon>
        <taxon>Tracheophyta</taxon>
        <taxon>Spermatophyta</taxon>
        <taxon>Magnoliopsida</taxon>
        <taxon>eudicotyledons</taxon>
        <taxon>Gunneridae</taxon>
        <taxon>Pentapetalae</taxon>
        <taxon>rosids</taxon>
        <taxon>malvids</taxon>
        <taxon>Sapindales</taxon>
        <taxon>Sapindaceae</taxon>
        <taxon>Hippocastanoideae</taxon>
        <taxon>Acereae</taxon>
        <taxon>Dipteronia</taxon>
    </lineage>
</organism>
<evidence type="ECO:0000313" key="3">
    <source>
        <dbReference type="Proteomes" id="UP001280121"/>
    </source>
</evidence>
<accession>A0AAD9XA21</accession>
<name>A0AAD9XA21_9ROSI</name>
<gene>
    <name evidence="2" type="ORF">Ddye_008585</name>
</gene>
<reference evidence="2" key="1">
    <citation type="journal article" date="2023" name="Plant J.">
        <title>Genome sequences and population genomics provide insights into the demographic history, inbreeding, and mutation load of two 'living fossil' tree species of Dipteronia.</title>
        <authorList>
            <person name="Feng Y."/>
            <person name="Comes H.P."/>
            <person name="Chen J."/>
            <person name="Zhu S."/>
            <person name="Lu R."/>
            <person name="Zhang X."/>
            <person name="Li P."/>
            <person name="Qiu J."/>
            <person name="Olsen K.M."/>
            <person name="Qiu Y."/>
        </authorList>
    </citation>
    <scope>NUCLEOTIDE SEQUENCE</scope>
    <source>
        <strain evidence="2">KIB01</strain>
    </source>
</reference>
<feature type="region of interest" description="Disordered" evidence="1">
    <location>
        <begin position="59"/>
        <end position="81"/>
    </location>
</feature>
<evidence type="ECO:0000256" key="1">
    <source>
        <dbReference type="SAM" id="MobiDB-lite"/>
    </source>
</evidence>